<evidence type="ECO:0000256" key="2">
    <source>
        <dbReference type="SAM" id="SignalP"/>
    </source>
</evidence>
<proteinExistence type="predicted"/>
<dbReference type="InterPro" id="IPR050330">
    <property type="entry name" value="Bact_OuterMem_StrucFunc"/>
</dbReference>
<dbReference type="PROSITE" id="PS51123">
    <property type="entry name" value="OMPA_2"/>
    <property type="match status" value="1"/>
</dbReference>
<dbReference type="Pfam" id="PF00691">
    <property type="entry name" value="OmpA"/>
    <property type="match status" value="1"/>
</dbReference>
<dbReference type="InterPro" id="IPR036737">
    <property type="entry name" value="OmpA-like_sf"/>
</dbReference>
<evidence type="ECO:0000256" key="1">
    <source>
        <dbReference type="PROSITE-ProRule" id="PRU00473"/>
    </source>
</evidence>
<dbReference type="SUPFAM" id="SSF103088">
    <property type="entry name" value="OmpA-like"/>
    <property type="match status" value="1"/>
</dbReference>
<feature type="chain" id="PRO_5047163412" description="OmpA-like domain-containing protein" evidence="2">
    <location>
        <begin position="20"/>
        <end position="439"/>
    </location>
</feature>
<evidence type="ECO:0000313" key="4">
    <source>
        <dbReference type="EMBL" id="GAA4073219.1"/>
    </source>
</evidence>
<gene>
    <name evidence="4" type="ORF">GCM10022389_18350</name>
</gene>
<feature type="domain" description="OmpA-like" evidence="3">
    <location>
        <begin position="325"/>
        <end position="439"/>
    </location>
</feature>
<dbReference type="EMBL" id="BAABCT010000004">
    <property type="protein sequence ID" value="GAA4073219.1"/>
    <property type="molecule type" value="Genomic_DNA"/>
</dbReference>
<dbReference type="Proteomes" id="UP001500367">
    <property type="component" value="Unassembled WGS sequence"/>
</dbReference>
<evidence type="ECO:0000313" key="5">
    <source>
        <dbReference type="Proteomes" id="UP001500367"/>
    </source>
</evidence>
<comment type="caution">
    <text evidence="4">The sequence shown here is derived from an EMBL/GenBank/DDBJ whole genome shotgun (WGS) entry which is preliminary data.</text>
</comment>
<dbReference type="RefSeq" id="WP_298304068.1">
    <property type="nucleotide sequence ID" value="NZ_BAABCT010000004.1"/>
</dbReference>
<dbReference type="PANTHER" id="PTHR30329">
    <property type="entry name" value="STATOR ELEMENT OF FLAGELLAR MOTOR COMPLEX"/>
    <property type="match status" value="1"/>
</dbReference>
<evidence type="ECO:0000259" key="3">
    <source>
        <dbReference type="PROSITE" id="PS51123"/>
    </source>
</evidence>
<dbReference type="PANTHER" id="PTHR30329:SF21">
    <property type="entry name" value="LIPOPROTEIN YIAD-RELATED"/>
    <property type="match status" value="1"/>
</dbReference>
<reference evidence="5" key="1">
    <citation type="journal article" date="2019" name="Int. J. Syst. Evol. Microbiol.">
        <title>The Global Catalogue of Microorganisms (GCM) 10K type strain sequencing project: providing services to taxonomists for standard genome sequencing and annotation.</title>
        <authorList>
            <consortium name="The Broad Institute Genomics Platform"/>
            <consortium name="The Broad Institute Genome Sequencing Center for Infectious Disease"/>
            <person name="Wu L."/>
            <person name="Ma J."/>
        </authorList>
    </citation>
    <scope>NUCLEOTIDE SEQUENCE [LARGE SCALE GENOMIC DNA]</scope>
    <source>
        <strain evidence="5">JCM 17069</strain>
    </source>
</reference>
<keyword evidence="2" id="KW-0732">Signal</keyword>
<dbReference type="Gene3D" id="3.30.1330.60">
    <property type="entry name" value="OmpA-like domain"/>
    <property type="match status" value="1"/>
</dbReference>
<keyword evidence="5" id="KW-1185">Reference proteome</keyword>
<dbReference type="InterPro" id="IPR006665">
    <property type="entry name" value="OmpA-like"/>
</dbReference>
<dbReference type="CDD" id="cd07185">
    <property type="entry name" value="OmpA_C-like"/>
    <property type="match status" value="1"/>
</dbReference>
<dbReference type="InterPro" id="IPR028974">
    <property type="entry name" value="TSP_type-3_rpt"/>
</dbReference>
<name>A0ABP7VS84_9FLAO</name>
<feature type="signal peptide" evidence="2">
    <location>
        <begin position="1"/>
        <end position="19"/>
    </location>
</feature>
<dbReference type="SUPFAM" id="SSF103647">
    <property type="entry name" value="TSP type-3 repeat"/>
    <property type="match status" value="1"/>
</dbReference>
<keyword evidence="1" id="KW-0472">Membrane</keyword>
<protein>
    <recommendedName>
        <fullName evidence="3">OmpA-like domain-containing protein</fullName>
    </recommendedName>
</protein>
<sequence>MKKITLLSLLLTSSLSVLAQENKVKKDTTASSEYNKWTIEASVGQAKGVRPYSKGYFSSDPGTFFGKPQANSFSVGVRRMISPTFGFKGAFHYEELKNIKDNGSLPFKMQQFGVSLQGVANLNRLFSMQESLDRLLFLVHGGIKLDRMTSKTENIIENDHNYNQSEFNGGLLVGITPEYRFSKRLSVFLDVTVQNNYRQHFNWDGTYTEVSDNLNGQLITTSFGLTYSLGRNDFHGDYAILKDKKIEEIEALNKRIGDVETLMNDTDKDGVADYLDQENNSVAGVAVDTRGKMVDINRNGVPDELERYIDKSSKETSEKSNSDMIKRLVNEGYVTTYFDTAKVKPTNVSTEGIDFIRTYLKNNPTASVDIIGHADEIGSNERNDALSKGRAEAVKAILVKAGIDASRLNIVGSGEDTSVDVDSEGARKLVRRVTFKIKD</sequence>
<accession>A0ABP7VS84</accession>
<organism evidence="4 5">
    <name type="scientific">Flavobacterium cheonanense</name>
    <dbReference type="NCBI Taxonomy" id="706183"/>
    <lineage>
        <taxon>Bacteria</taxon>
        <taxon>Pseudomonadati</taxon>
        <taxon>Bacteroidota</taxon>
        <taxon>Flavobacteriia</taxon>
        <taxon>Flavobacteriales</taxon>
        <taxon>Flavobacteriaceae</taxon>
        <taxon>Flavobacterium</taxon>
    </lineage>
</organism>